<gene>
    <name evidence="2" type="ORF">MCNF_48740</name>
</gene>
<feature type="domain" description="Thioesterase" evidence="1">
    <location>
        <begin position="188"/>
        <end position="262"/>
    </location>
</feature>
<dbReference type="Gene3D" id="3.10.129.10">
    <property type="entry name" value="Hotdog Thioesterase"/>
    <property type="match status" value="1"/>
</dbReference>
<name>A0A7I7Y3T9_9MYCO</name>
<proteinExistence type="predicted"/>
<keyword evidence="3" id="KW-1185">Reference proteome</keyword>
<dbReference type="CDD" id="cd03443">
    <property type="entry name" value="PaaI_thioesterase"/>
    <property type="match status" value="1"/>
</dbReference>
<dbReference type="Proteomes" id="UP000466931">
    <property type="component" value="Chromosome"/>
</dbReference>
<dbReference type="RefSeq" id="WP_308213177.1">
    <property type="nucleotide sequence ID" value="NZ_AP022612.1"/>
</dbReference>
<organism evidence="2 3">
    <name type="scientific">Mycolicibacterium confluentis</name>
    <dbReference type="NCBI Taxonomy" id="28047"/>
    <lineage>
        <taxon>Bacteria</taxon>
        <taxon>Bacillati</taxon>
        <taxon>Actinomycetota</taxon>
        <taxon>Actinomycetes</taxon>
        <taxon>Mycobacteriales</taxon>
        <taxon>Mycobacteriaceae</taxon>
        <taxon>Mycolicibacterium</taxon>
    </lineage>
</organism>
<reference evidence="2" key="2">
    <citation type="submission" date="2020-02" db="EMBL/GenBank/DDBJ databases">
        <authorList>
            <person name="Matsumoto Y."/>
            <person name="Motooka D."/>
            <person name="Nakamura S."/>
        </authorList>
    </citation>
    <scope>NUCLEOTIDE SEQUENCE</scope>
    <source>
        <strain evidence="2">JCM 13671</strain>
    </source>
</reference>
<dbReference type="InterPro" id="IPR029069">
    <property type="entry name" value="HotDog_dom_sf"/>
</dbReference>
<reference evidence="2" key="1">
    <citation type="journal article" date="2019" name="Emerg. Microbes Infect.">
        <title>Comprehensive subspecies identification of 175 nontuberculous mycobacteria species based on 7547 genomic profiles.</title>
        <authorList>
            <person name="Matsumoto Y."/>
            <person name="Kinjo T."/>
            <person name="Motooka D."/>
            <person name="Nabeya D."/>
            <person name="Jung N."/>
            <person name="Uechi K."/>
            <person name="Horii T."/>
            <person name="Iida T."/>
            <person name="Fujita J."/>
            <person name="Nakamura S."/>
        </authorList>
    </citation>
    <scope>NUCLEOTIDE SEQUENCE [LARGE SCALE GENOMIC DNA]</scope>
    <source>
        <strain evidence="2">JCM 13671</strain>
    </source>
</reference>
<accession>A0A7I7Y3T9</accession>
<dbReference type="SUPFAM" id="SSF54637">
    <property type="entry name" value="Thioesterase/thiol ester dehydrase-isomerase"/>
    <property type="match status" value="1"/>
</dbReference>
<dbReference type="InterPro" id="IPR006683">
    <property type="entry name" value="Thioestr_dom"/>
</dbReference>
<evidence type="ECO:0000313" key="2">
    <source>
        <dbReference type="EMBL" id="BBZ36269.1"/>
    </source>
</evidence>
<protein>
    <submittedName>
        <fullName evidence="2">Phenylacetic acid degradation protein</fullName>
    </submittedName>
</protein>
<evidence type="ECO:0000313" key="3">
    <source>
        <dbReference type="Proteomes" id="UP000466931"/>
    </source>
</evidence>
<dbReference type="EMBL" id="AP022612">
    <property type="protein sequence ID" value="BBZ36269.1"/>
    <property type="molecule type" value="Genomic_DNA"/>
</dbReference>
<dbReference type="AlphaFoldDB" id="A0A7I7Y3T9"/>
<sequence>MAMPTAKVHPVNTPLGRFGVETLVDSPDPFMALMPMAGLTNPLTGRPTLGPLAVLVDYVAGMVNHHRRAPNEWTVSSELAMELTADAHAIITAAPDVPVLGTAHPFGAKGASSLGVCELTHGGTVIGSGSVRSVHIARPEVFDDPHAERAVDDRPRPTDISEIMTVRGVAGERAVLHQAPNSALNNDMGVVHGGVASTGLELVASAALNTNREQPLTTASLRVNFIRQLKCGDDSRYVGTLVRAGRRSGVADAEAISADGSVALTARLTAYC</sequence>
<evidence type="ECO:0000259" key="1">
    <source>
        <dbReference type="Pfam" id="PF03061"/>
    </source>
</evidence>
<dbReference type="Pfam" id="PF03061">
    <property type="entry name" value="4HBT"/>
    <property type="match status" value="1"/>
</dbReference>